<name>A0A067Q5A8_9AGAM</name>
<dbReference type="HOGENOM" id="CLU_475712_0_0_1"/>
<proteinExistence type="predicted"/>
<feature type="region of interest" description="Disordered" evidence="1">
    <location>
        <begin position="96"/>
        <end position="376"/>
    </location>
</feature>
<dbReference type="STRING" id="933084.A0A067Q5A8"/>
<gene>
    <name evidence="2" type="ORF">JAAARDRAFT_275314</name>
</gene>
<feature type="compositionally biased region" description="Polar residues" evidence="1">
    <location>
        <begin position="113"/>
        <end position="138"/>
    </location>
</feature>
<reference evidence="3" key="1">
    <citation type="journal article" date="2014" name="Proc. Natl. Acad. Sci. U.S.A.">
        <title>Extensive sampling of basidiomycete genomes demonstrates inadequacy of the white-rot/brown-rot paradigm for wood decay fungi.</title>
        <authorList>
            <person name="Riley R."/>
            <person name="Salamov A.A."/>
            <person name="Brown D.W."/>
            <person name="Nagy L.G."/>
            <person name="Floudas D."/>
            <person name="Held B.W."/>
            <person name="Levasseur A."/>
            <person name="Lombard V."/>
            <person name="Morin E."/>
            <person name="Otillar R."/>
            <person name="Lindquist E.A."/>
            <person name="Sun H."/>
            <person name="LaButti K.M."/>
            <person name="Schmutz J."/>
            <person name="Jabbour D."/>
            <person name="Luo H."/>
            <person name="Baker S.E."/>
            <person name="Pisabarro A.G."/>
            <person name="Walton J.D."/>
            <person name="Blanchette R.A."/>
            <person name="Henrissat B."/>
            <person name="Martin F."/>
            <person name="Cullen D."/>
            <person name="Hibbett D.S."/>
            <person name="Grigoriev I.V."/>
        </authorList>
    </citation>
    <scope>NUCLEOTIDE SEQUENCE [LARGE SCALE GENOMIC DNA]</scope>
    <source>
        <strain evidence="3">MUCL 33604</strain>
    </source>
</reference>
<dbReference type="InParanoid" id="A0A067Q5A8"/>
<dbReference type="AlphaFoldDB" id="A0A067Q5A8"/>
<dbReference type="OrthoDB" id="3357439at2759"/>
<organism evidence="2 3">
    <name type="scientific">Jaapia argillacea MUCL 33604</name>
    <dbReference type="NCBI Taxonomy" id="933084"/>
    <lineage>
        <taxon>Eukaryota</taxon>
        <taxon>Fungi</taxon>
        <taxon>Dikarya</taxon>
        <taxon>Basidiomycota</taxon>
        <taxon>Agaricomycotina</taxon>
        <taxon>Agaricomycetes</taxon>
        <taxon>Agaricomycetidae</taxon>
        <taxon>Jaapiales</taxon>
        <taxon>Jaapiaceae</taxon>
        <taxon>Jaapia</taxon>
    </lineage>
</organism>
<feature type="compositionally biased region" description="Basic and acidic residues" evidence="1">
    <location>
        <begin position="196"/>
        <end position="212"/>
    </location>
</feature>
<evidence type="ECO:0000313" key="2">
    <source>
        <dbReference type="EMBL" id="KDQ57776.1"/>
    </source>
</evidence>
<dbReference type="Proteomes" id="UP000027265">
    <property type="component" value="Unassembled WGS sequence"/>
</dbReference>
<feature type="region of interest" description="Disordered" evidence="1">
    <location>
        <begin position="416"/>
        <end position="438"/>
    </location>
</feature>
<feature type="compositionally biased region" description="Polar residues" evidence="1">
    <location>
        <begin position="342"/>
        <end position="352"/>
    </location>
</feature>
<feature type="compositionally biased region" description="Low complexity" evidence="1">
    <location>
        <begin position="259"/>
        <end position="269"/>
    </location>
</feature>
<evidence type="ECO:0000256" key="1">
    <source>
        <dbReference type="SAM" id="MobiDB-lite"/>
    </source>
</evidence>
<sequence>MATEGKKRNLAQDPPRITYHTPDRIFERLFKENSLDELKTTARRKLGLSADHPIQLSQLRDEKTIELEDDDDFDAFRVFSKSTSSMQIRVTIADGPSKEAEVSGAPKHKVHFTDTSKQAPAISFQPQPKAGTSTQMISTEPVKKKRKVSVAAEVAPLSTAPSPKETEKPKSKRVASSTDVTPEGSGVEGTRKGKGKEKEKVMDQAQKVEKSAKPKSQRATPSTVESSAQDMVESGKKLAKERSKPKSTIGLGRSSDIQSCSAPSAQPSAPKDDSPPKGKSKSVSATPTPLPAPSAATSNAVAGPSSLPSTNSVPRKRAKSLSHADQETESLPPKKKRRKSDAASNLPETVESNIPPAAPSPTPLPVGAKKKQKKGVTDVIQPINLIPSPNNVLLDASAVPTGKKKKRKYLATLAAVSARSSPTIPTPTHPVPVSPLIENPAPSTLLADTALSRMEKESAQLAKRLATEITQAYANETSNDSGSSRASASAVVDVPESTKVPTEKKVKRKKSTISEQRALLAQSASHPESEPSGDNPDVDEETPLTSTSDVKSNKKSSKTKEGDIEDENYEEPT</sequence>
<feature type="compositionally biased region" description="Low complexity" evidence="1">
    <location>
        <begin position="281"/>
        <end position="298"/>
    </location>
</feature>
<feature type="compositionally biased region" description="Pro residues" evidence="1">
    <location>
        <begin position="424"/>
        <end position="433"/>
    </location>
</feature>
<accession>A0A067Q5A8</accession>
<feature type="compositionally biased region" description="Polar residues" evidence="1">
    <location>
        <begin position="217"/>
        <end position="229"/>
    </location>
</feature>
<evidence type="ECO:0000313" key="3">
    <source>
        <dbReference type="Proteomes" id="UP000027265"/>
    </source>
</evidence>
<feature type="compositionally biased region" description="Acidic residues" evidence="1">
    <location>
        <begin position="563"/>
        <end position="573"/>
    </location>
</feature>
<feature type="compositionally biased region" description="Basic and acidic residues" evidence="1">
    <location>
        <begin position="233"/>
        <end position="244"/>
    </location>
</feature>
<keyword evidence="3" id="KW-1185">Reference proteome</keyword>
<feature type="region of interest" description="Disordered" evidence="1">
    <location>
        <begin position="474"/>
        <end position="573"/>
    </location>
</feature>
<protein>
    <submittedName>
        <fullName evidence="2">Uncharacterized protein</fullName>
    </submittedName>
</protein>
<dbReference type="EMBL" id="KL197719">
    <property type="protein sequence ID" value="KDQ57776.1"/>
    <property type="molecule type" value="Genomic_DNA"/>
</dbReference>
<feature type="compositionally biased region" description="Low complexity" evidence="1">
    <location>
        <begin position="478"/>
        <end position="500"/>
    </location>
</feature>